<dbReference type="KEGG" id="sfol:H3H32_09045"/>
<dbReference type="Pfam" id="PF00550">
    <property type="entry name" value="PP-binding"/>
    <property type="match status" value="1"/>
</dbReference>
<dbReference type="EMBL" id="CP059732">
    <property type="protein sequence ID" value="QMW05016.1"/>
    <property type="molecule type" value="Genomic_DNA"/>
</dbReference>
<dbReference type="InterPro" id="IPR009081">
    <property type="entry name" value="PP-bd_ACP"/>
</dbReference>
<keyword evidence="2" id="KW-0597">Phosphoprotein</keyword>
<dbReference type="GO" id="GO:0031177">
    <property type="term" value="F:phosphopantetheine binding"/>
    <property type="evidence" value="ECO:0007669"/>
    <property type="project" value="InterPro"/>
</dbReference>
<dbReference type="PROSITE" id="PS50075">
    <property type="entry name" value="CARRIER"/>
    <property type="match status" value="1"/>
</dbReference>
<accession>A0A7G5H1M4</accession>
<dbReference type="SMART" id="SM00823">
    <property type="entry name" value="PKS_PP"/>
    <property type="match status" value="1"/>
</dbReference>
<dbReference type="InterPro" id="IPR000873">
    <property type="entry name" value="AMP-dep_synth/lig_dom"/>
</dbReference>
<dbReference type="AlphaFoldDB" id="A0A7G5H1M4"/>
<dbReference type="Pfam" id="PF00975">
    <property type="entry name" value="Thioesterase"/>
    <property type="match status" value="1"/>
</dbReference>
<keyword evidence="5" id="KW-1185">Reference proteome</keyword>
<dbReference type="SUPFAM" id="SSF56801">
    <property type="entry name" value="Acetyl-CoA synthetase-like"/>
    <property type="match status" value="1"/>
</dbReference>
<dbReference type="PANTHER" id="PTHR44845:SF6">
    <property type="entry name" value="BETA-ALANINE-ACTIVATING ENZYME"/>
    <property type="match status" value="1"/>
</dbReference>
<dbReference type="InterPro" id="IPR029058">
    <property type="entry name" value="AB_hydrolase_fold"/>
</dbReference>
<dbReference type="InterPro" id="IPR042099">
    <property type="entry name" value="ANL_N_sf"/>
</dbReference>
<dbReference type="Gene3D" id="3.30.300.30">
    <property type="match status" value="1"/>
</dbReference>
<dbReference type="Proteomes" id="UP000515369">
    <property type="component" value="Chromosome"/>
</dbReference>
<dbReference type="Gene3D" id="3.40.50.1820">
    <property type="entry name" value="alpha/beta hydrolase"/>
    <property type="match status" value="1"/>
</dbReference>
<feature type="domain" description="Carrier" evidence="3">
    <location>
        <begin position="261"/>
        <end position="338"/>
    </location>
</feature>
<dbReference type="InterPro" id="IPR020806">
    <property type="entry name" value="PKS_PP-bd"/>
</dbReference>
<dbReference type="InterPro" id="IPR036736">
    <property type="entry name" value="ACP-like_sf"/>
</dbReference>
<reference evidence="4 5" key="1">
    <citation type="submission" date="2020-07" db="EMBL/GenBank/DDBJ databases">
        <title>Spirosoma foliorum sp. nov., isolated from the leaves on the Nejang mountain Korea, Republic of.</title>
        <authorList>
            <person name="Ho H."/>
            <person name="Lee Y.-J."/>
            <person name="Nurcahyanto D.-A."/>
            <person name="Kim S.-G."/>
        </authorList>
    </citation>
    <scope>NUCLEOTIDE SEQUENCE [LARGE SCALE GENOMIC DNA]</scope>
    <source>
        <strain evidence="4 5">PL0136</strain>
    </source>
</reference>
<gene>
    <name evidence="4" type="ORF">H3H32_09045</name>
</gene>
<dbReference type="InterPro" id="IPR045851">
    <property type="entry name" value="AMP-bd_C_sf"/>
</dbReference>
<evidence type="ECO:0000313" key="4">
    <source>
        <dbReference type="EMBL" id="QMW05016.1"/>
    </source>
</evidence>
<dbReference type="SMART" id="SM00824">
    <property type="entry name" value="PKS_TE"/>
    <property type="match status" value="1"/>
</dbReference>
<evidence type="ECO:0000256" key="1">
    <source>
        <dbReference type="ARBA" id="ARBA00022450"/>
    </source>
</evidence>
<dbReference type="SUPFAM" id="SSF53474">
    <property type="entry name" value="alpha/beta-Hydrolases"/>
    <property type="match status" value="1"/>
</dbReference>
<sequence>MKSSFDFKSLERFRFLSIGAEPVRRRDIECFQERFGATTMLQVAYATTETRTITEYKIYPTTSWTETLNSVGRVVEGRTIQIQSETGNWLGAGEVGEILIRAQGMPQAYANGSTASQRAYQRQPDGSVFYATGDVGYLDAAGYLFWCGRTDFMVKRNGQKINLLLVEDELRQAPGVEAVAIVCDLNASVQPLIQAFVKPGDLFDLPTVKRWLANRLPILLLPDIYHIIQELPRTQTGKLDRPQLVRLSKETPLGSSVRFGDPANELVNRIKEIWAQELNYPEPIADYDDFFRDLGGDSLLAEACLATLESAIKQPLPMQLAFSYSTPQALAAFIGTPPETGVQCISLNPPVAGRAQLYFIPPLSGDKRIYQGLEDALTDHANLYCLYFSPFTPSGQLRSLTELSDLIAQLINTDSPNLLLGYSFGGILAYEVALRLDQHSPSHGLNRLVLIDTPLYKSHPLSWVLTQDLKRSWRKLQRGIFTREPLHVRANLKQLLTRYYGRLKPSSALLNETNWQQKADFAARSLSQQINLREPIQRPILLIRATDSSFFDRDIQPDYSWQAYTKSWVDEHLVNTNHYHVLNPTHSAKVARILIGILDLEDKI</sequence>
<dbReference type="InterPro" id="IPR020802">
    <property type="entry name" value="TesA-like"/>
</dbReference>
<dbReference type="Gene3D" id="3.40.50.12780">
    <property type="entry name" value="N-terminal domain of ligase-like"/>
    <property type="match status" value="1"/>
</dbReference>
<keyword evidence="1" id="KW-0596">Phosphopantetheine</keyword>
<organism evidence="4 5">
    <name type="scientific">Spirosoma foliorum</name>
    <dbReference type="NCBI Taxonomy" id="2710596"/>
    <lineage>
        <taxon>Bacteria</taxon>
        <taxon>Pseudomonadati</taxon>
        <taxon>Bacteroidota</taxon>
        <taxon>Cytophagia</taxon>
        <taxon>Cytophagales</taxon>
        <taxon>Cytophagaceae</taxon>
        <taxon>Spirosoma</taxon>
    </lineage>
</organism>
<dbReference type="InterPro" id="IPR001031">
    <property type="entry name" value="Thioesterase"/>
</dbReference>
<evidence type="ECO:0000313" key="5">
    <source>
        <dbReference type="Proteomes" id="UP000515369"/>
    </source>
</evidence>
<proteinExistence type="predicted"/>
<dbReference type="Pfam" id="PF00501">
    <property type="entry name" value="AMP-binding"/>
    <property type="match status" value="1"/>
</dbReference>
<evidence type="ECO:0000256" key="2">
    <source>
        <dbReference type="ARBA" id="ARBA00022553"/>
    </source>
</evidence>
<protein>
    <submittedName>
        <fullName evidence="4">AMP-binding protein</fullName>
    </submittedName>
</protein>
<dbReference type="SUPFAM" id="SSF47336">
    <property type="entry name" value="ACP-like"/>
    <property type="match status" value="1"/>
</dbReference>
<evidence type="ECO:0000259" key="3">
    <source>
        <dbReference type="PROSITE" id="PS50075"/>
    </source>
</evidence>
<dbReference type="PANTHER" id="PTHR44845">
    <property type="entry name" value="CARRIER DOMAIN-CONTAINING PROTEIN"/>
    <property type="match status" value="1"/>
</dbReference>
<dbReference type="Gene3D" id="1.10.1200.10">
    <property type="entry name" value="ACP-like"/>
    <property type="match status" value="1"/>
</dbReference>
<name>A0A7G5H1M4_9BACT</name>